<dbReference type="PANTHER" id="PTHR31672">
    <property type="entry name" value="BNACNNG10540D PROTEIN"/>
    <property type="match status" value="1"/>
</dbReference>
<protein>
    <submittedName>
        <fullName evidence="1">Uncharacterized protein</fullName>
    </submittedName>
</protein>
<organism evidence="1 2">
    <name type="scientific">Ilex paraguariensis</name>
    <name type="common">yerba mate</name>
    <dbReference type="NCBI Taxonomy" id="185542"/>
    <lineage>
        <taxon>Eukaryota</taxon>
        <taxon>Viridiplantae</taxon>
        <taxon>Streptophyta</taxon>
        <taxon>Embryophyta</taxon>
        <taxon>Tracheophyta</taxon>
        <taxon>Spermatophyta</taxon>
        <taxon>Magnoliopsida</taxon>
        <taxon>eudicotyledons</taxon>
        <taxon>Gunneridae</taxon>
        <taxon>Pentapetalae</taxon>
        <taxon>asterids</taxon>
        <taxon>campanulids</taxon>
        <taxon>Aquifoliales</taxon>
        <taxon>Aquifoliaceae</taxon>
        <taxon>Ilex</taxon>
    </lineage>
</organism>
<dbReference type="PANTHER" id="PTHR31672:SF13">
    <property type="entry name" value="F-BOX PROTEIN CPR30-LIKE"/>
    <property type="match status" value="1"/>
</dbReference>
<comment type="caution">
    <text evidence="1">The sequence shown here is derived from an EMBL/GenBank/DDBJ whole genome shotgun (WGS) entry which is preliminary data.</text>
</comment>
<dbReference type="AlphaFoldDB" id="A0ABC8TWE7"/>
<dbReference type="EMBL" id="CAUOFW020005858">
    <property type="protein sequence ID" value="CAK9171880.1"/>
    <property type="molecule type" value="Genomic_DNA"/>
</dbReference>
<dbReference type="Proteomes" id="UP001642360">
    <property type="component" value="Unassembled WGS sequence"/>
</dbReference>
<evidence type="ECO:0000313" key="1">
    <source>
        <dbReference type="EMBL" id="CAK9171880.1"/>
    </source>
</evidence>
<reference evidence="1 2" key="1">
    <citation type="submission" date="2024-02" db="EMBL/GenBank/DDBJ databases">
        <authorList>
            <person name="Vignale AGUSTIN F."/>
            <person name="Sosa J E."/>
            <person name="Modenutti C."/>
        </authorList>
    </citation>
    <scope>NUCLEOTIDE SEQUENCE [LARGE SCALE GENOMIC DNA]</scope>
</reference>
<evidence type="ECO:0000313" key="2">
    <source>
        <dbReference type="Proteomes" id="UP001642360"/>
    </source>
</evidence>
<dbReference type="InterPro" id="IPR050796">
    <property type="entry name" value="SCF_F-box_component"/>
</dbReference>
<keyword evidence="2" id="KW-1185">Reference proteome</keyword>
<name>A0ABC8TWE7_9AQUA</name>
<gene>
    <name evidence="1" type="ORF">ILEXP_LOCUS41492</name>
</gene>
<sequence length="196" mass="22777">MCIIHSFSVLTMEMKIYRKKIEEEKEPSDLISKAAKTMAIPNDIIVKILFRQLVKSLVRFKYILKPWRSLIIDHKFFSNHVNRVARADNCEFYHHVILMDMPLSPSSPIKSINFDALSDDCEIVVKRLKLPEEFGLLNDQYKVWGNCDGLLLLCDQEINLLWNPSIRDYKILPKPNHHAHGPVACGLDYDHSSCWP</sequence>
<proteinExistence type="predicted"/>
<accession>A0ABC8TWE7</accession>